<evidence type="ECO:0000313" key="4">
    <source>
        <dbReference type="EMBL" id="KAJ6640848.1"/>
    </source>
</evidence>
<evidence type="ECO:0000256" key="2">
    <source>
        <dbReference type="SAM" id="MobiDB-lite"/>
    </source>
</evidence>
<organism evidence="4 5">
    <name type="scientific">Pseudolycoriella hygida</name>
    <dbReference type="NCBI Taxonomy" id="35572"/>
    <lineage>
        <taxon>Eukaryota</taxon>
        <taxon>Metazoa</taxon>
        <taxon>Ecdysozoa</taxon>
        <taxon>Arthropoda</taxon>
        <taxon>Hexapoda</taxon>
        <taxon>Insecta</taxon>
        <taxon>Pterygota</taxon>
        <taxon>Neoptera</taxon>
        <taxon>Endopterygota</taxon>
        <taxon>Diptera</taxon>
        <taxon>Nematocera</taxon>
        <taxon>Sciaroidea</taxon>
        <taxon>Sciaridae</taxon>
        <taxon>Pseudolycoriella</taxon>
    </lineage>
</organism>
<reference evidence="4" key="1">
    <citation type="submission" date="2022-07" db="EMBL/GenBank/DDBJ databases">
        <authorList>
            <person name="Trinca V."/>
            <person name="Uliana J.V.C."/>
            <person name="Torres T.T."/>
            <person name="Ward R.J."/>
            <person name="Monesi N."/>
        </authorList>
    </citation>
    <scope>NUCLEOTIDE SEQUENCE</scope>
    <source>
        <strain evidence="4">HSMRA1968</strain>
        <tissue evidence="4">Whole embryos</tissue>
    </source>
</reference>
<dbReference type="InterPro" id="IPR002048">
    <property type="entry name" value="EF_hand_dom"/>
</dbReference>
<dbReference type="PROSITE" id="PS00018">
    <property type="entry name" value="EF_HAND_1"/>
    <property type="match status" value="1"/>
</dbReference>
<accession>A0A9Q0MZC5</accession>
<dbReference type="AlphaFoldDB" id="A0A9Q0MZC5"/>
<evidence type="ECO:0000259" key="3">
    <source>
        <dbReference type="PROSITE" id="PS50222"/>
    </source>
</evidence>
<dbReference type="InterPro" id="IPR011992">
    <property type="entry name" value="EF-hand-dom_pair"/>
</dbReference>
<dbReference type="Pfam" id="PF13405">
    <property type="entry name" value="EF-hand_6"/>
    <property type="match status" value="1"/>
</dbReference>
<protein>
    <recommendedName>
        <fullName evidence="3">EF-hand domain-containing protein</fullName>
    </recommendedName>
</protein>
<name>A0A9Q0MZC5_9DIPT</name>
<keyword evidence="1" id="KW-0106">Calcium</keyword>
<dbReference type="SUPFAM" id="SSF47473">
    <property type="entry name" value="EF-hand"/>
    <property type="match status" value="1"/>
</dbReference>
<gene>
    <name evidence="4" type="ORF">Bhyg_05781</name>
</gene>
<sequence>MITSDTNKHSLKDGVPSNETPTKGLAPIHYVHELPTADEERLEKLFKTLDRDGNGRIDIADLSAALRDVGLSHKYAEFL</sequence>
<dbReference type="GO" id="GO:0005509">
    <property type="term" value="F:calcium ion binding"/>
    <property type="evidence" value="ECO:0007669"/>
    <property type="project" value="InterPro"/>
</dbReference>
<evidence type="ECO:0000313" key="5">
    <source>
        <dbReference type="Proteomes" id="UP001151699"/>
    </source>
</evidence>
<dbReference type="EMBL" id="WJQU01000002">
    <property type="protein sequence ID" value="KAJ6640848.1"/>
    <property type="molecule type" value="Genomic_DNA"/>
</dbReference>
<dbReference type="Proteomes" id="UP001151699">
    <property type="component" value="Chromosome B"/>
</dbReference>
<dbReference type="OrthoDB" id="270584at2759"/>
<feature type="compositionally biased region" description="Basic and acidic residues" evidence="2">
    <location>
        <begin position="1"/>
        <end position="12"/>
    </location>
</feature>
<feature type="region of interest" description="Disordered" evidence="2">
    <location>
        <begin position="1"/>
        <end position="27"/>
    </location>
</feature>
<comment type="caution">
    <text evidence="4">The sequence shown here is derived from an EMBL/GenBank/DDBJ whole genome shotgun (WGS) entry which is preliminary data.</text>
</comment>
<dbReference type="PROSITE" id="PS50222">
    <property type="entry name" value="EF_HAND_2"/>
    <property type="match status" value="1"/>
</dbReference>
<feature type="domain" description="EF-hand" evidence="3">
    <location>
        <begin position="37"/>
        <end position="72"/>
    </location>
</feature>
<dbReference type="InterPro" id="IPR018247">
    <property type="entry name" value="EF_Hand_1_Ca_BS"/>
</dbReference>
<dbReference type="Gene3D" id="1.10.238.10">
    <property type="entry name" value="EF-hand"/>
    <property type="match status" value="1"/>
</dbReference>
<proteinExistence type="predicted"/>
<dbReference type="SMART" id="SM00054">
    <property type="entry name" value="EFh"/>
    <property type="match status" value="1"/>
</dbReference>
<evidence type="ECO:0000256" key="1">
    <source>
        <dbReference type="ARBA" id="ARBA00022837"/>
    </source>
</evidence>
<keyword evidence="5" id="KW-1185">Reference proteome</keyword>